<keyword evidence="3" id="KW-0378">Hydrolase</keyword>
<comment type="similarity">
    <text evidence="1">Belongs to the GPN-loop GTPase family.</text>
</comment>
<protein>
    <submittedName>
        <fullName evidence="6">ATP/GTP-binding protein</fullName>
    </submittedName>
</protein>
<keyword evidence="2" id="KW-0547">Nucleotide-binding</keyword>
<dbReference type="Gene3D" id="3.40.50.300">
    <property type="entry name" value="P-loop containing nucleotide triphosphate hydrolases"/>
    <property type="match status" value="1"/>
</dbReference>
<evidence type="ECO:0000256" key="1">
    <source>
        <dbReference type="ARBA" id="ARBA00005290"/>
    </source>
</evidence>
<dbReference type="SUPFAM" id="SSF52540">
    <property type="entry name" value="P-loop containing nucleoside triphosphate hydrolases"/>
    <property type="match status" value="1"/>
</dbReference>
<accession>A0ABU2S935</accession>
<dbReference type="InterPro" id="IPR052705">
    <property type="entry name" value="Gliding_Motility_GTPase"/>
</dbReference>
<dbReference type="EMBL" id="JAVREV010000008">
    <property type="protein sequence ID" value="MDT0444180.1"/>
    <property type="molecule type" value="Genomic_DNA"/>
</dbReference>
<feature type="region of interest" description="Disordered" evidence="5">
    <location>
        <begin position="1"/>
        <end position="27"/>
    </location>
</feature>
<evidence type="ECO:0000256" key="4">
    <source>
        <dbReference type="ARBA" id="ARBA00023134"/>
    </source>
</evidence>
<dbReference type="InterPro" id="IPR027417">
    <property type="entry name" value="P-loop_NTPase"/>
</dbReference>
<proteinExistence type="inferred from homology"/>
<dbReference type="Proteomes" id="UP001183615">
    <property type="component" value="Unassembled WGS sequence"/>
</dbReference>
<comment type="caution">
    <text evidence="6">The sequence shown here is derived from an EMBL/GenBank/DDBJ whole genome shotgun (WGS) entry which is preliminary data.</text>
</comment>
<keyword evidence="7" id="KW-1185">Reference proteome</keyword>
<evidence type="ECO:0000256" key="5">
    <source>
        <dbReference type="SAM" id="MobiDB-lite"/>
    </source>
</evidence>
<organism evidence="6 7">
    <name type="scientific">Streptomyces johnsoniae</name>
    <dbReference type="NCBI Taxonomy" id="3075532"/>
    <lineage>
        <taxon>Bacteria</taxon>
        <taxon>Bacillati</taxon>
        <taxon>Actinomycetota</taxon>
        <taxon>Actinomycetes</taxon>
        <taxon>Kitasatosporales</taxon>
        <taxon>Streptomycetaceae</taxon>
        <taxon>Streptomyces</taxon>
    </lineage>
</organism>
<reference evidence="7" key="1">
    <citation type="submission" date="2023-07" db="EMBL/GenBank/DDBJ databases">
        <title>30 novel species of actinomycetes from the DSMZ collection.</title>
        <authorList>
            <person name="Nouioui I."/>
        </authorList>
    </citation>
    <scope>NUCLEOTIDE SEQUENCE [LARGE SCALE GENOMIC DNA]</scope>
    <source>
        <strain evidence="7">DSM 41886</strain>
    </source>
</reference>
<evidence type="ECO:0000256" key="3">
    <source>
        <dbReference type="ARBA" id="ARBA00022801"/>
    </source>
</evidence>
<name>A0ABU2S935_9ACTN</name>
<dbReference type="InterPro" id="IPR004130">
    <property type="entry name" value="Gpn"/>
</dbReference>
<evidence type="ECO:0000313" key="6">
    <source>
        <dbReference type="EMBL" id="MDT0444180.1"/>
    </source>
</evidence>
<evidence type="ECO:0000313" key="7">
    <source>
        <dbReference type="Proteomes" id="UP001183615"/>
    </source>
</evidence>
<keyword evidence="4" id="KW-0342">GTP-binding</keyword>
<dbReference type="RefSeq" id="WP_311618449.1">
    <property type="nucleotide sequence ID" value="NZ_JAVREV010000008.1"/>
</dbReference>
<dbReference type="Pfam" id="PF03029">
    <property type="entry name" value="ATP_bind_1"/>
    <property type="match status" value="1"/>
</dbReference>
<evidence type="ECO:0000256" key="2">
    <source>
        <dbReference type="ARBA" id="ARBA00022741"/>
    </source>
</evidence>
<dbReference type="PANTHER" id="PTHR42708">
    <property type="entry name" value="ATP/GTP-BINDING PROTEIN-RELATED"/>
    <property type="match status" value="1"/>
</dbReference>
<dbReference type="PANTHER" id="PTHR42708:SF1">
    <property type="entry name" value="GLIDING MOTILITY PROTEIN MGLA"/>
    <property type="match status" value="1"/>
</dbReference>
<sequence length="200" mass="21143">MDYSVYELPPPSSPAPHPSPPDPLPDSAERSVKVLVVGGFGVGKTTLVDSVSEIRPLRAAAGTGPRVAVDVGRVTCGGRLVLYLFGPPGQQHLWFLLDGVLDGAIGAVVLVDTRRLHDSFPAVDRLERGGVPFVVAANLFPDAPLCPAGDLRATLDLPGSVPVVTCDARRTGSSRGVLLTLLRHLHTTAPRRDTPPRRAM</sequence>
<feature type="compositionally biased region" description="Pro residues" evidence="5">
    <location>
        <begin position="8"/>
        <end position="24"/>
    </location>
</feature>
<gene>
    <name evidence="6" type="ORF">RM779_16490</name>
</gene>